<sequence>MHRAHRLQFYRRLQPVQALSFDLDDTLYDNPPVLKRAEQRLVDWLQQAISAPLAGDRDFWRLHKNQVASSQPELMQCSTQWRLAALTSGALGLGLASNEAQQLAQQAMERFLVWRSDIQVPAENLALLEALAQRYPLAVITNGNADVSRFMPQIPFACVLNAGPDGPQKPAPDLFHRCCQQLGLAPSQLLHIGDHPDTDVAGALSAGCQAVWLNPRPDGRPRPAGARLPTAAVDSLQALRQLL</sequence>
<comment type="cofactor">
    <cofactor evidence="1">
        <name>Mg(2+)</name>
        <dbReference type="ChEBI" id="CHEBI:18420"/>
    </cofactor>
</comment>
<dbReference type="RefSeq" id="WP_067659683.1">
    <property type="nucleotide sequence ID" value="NZ_FQXG01000006.1"/>
</dbReference>
<dbReference type="Gene3D" id="3.40.50.1000">
    <property type="entry name" value="HAD superfamily/HAD-like"/>
    <property type="match status" value="1"/>
</dbReference>
<evidence type="ECO:0000313" key="4">
    <source>
        <dbReference type="EMBL" id="SHI02350.1"/>
    </source>
</evidence>
<dbReference type="InterPro" id="IPR006439">
    <property type="entry name" value="HAD-SF_hydro_IA"/>
</dbReference>
<reference evidence="4 5" key="1">
    <citation type="submission" date="2016-11" db="EMBL/GenBank/DDBJ databases">
        <authorList>
            <person name="Jaros S."/>
            <person name="Januszkiewicz K."/>
            <person name="Wedrychowicz H."/>
        </authorList>
    </citation>
    <scope>NUCLEOTIDE SEQUENCE [LARGE SCALE GENOMIC DNA]</scope>
    <source>
        <strain evidence="4 5">DSM 16917</strain>
    </source>
</reference>
<dbReference type="Proteomes" id="UP000184268">
    <property type="component" value="Unassembled WGS sequence"/>
</dbReference>
<dbReference type="Pfam" id="PF00702">
    <property type="entry name" value="Hydrolase"/>
    <property type="match status" value="1"/>
</dbReference>
<gene>
    <name evidence="4" type="ORF">SAMN02745129_3631</name>
</gene>
<dbReference type="SFLD" id="SFLDS00003">
    <property type="entry name" value="Haloacid_Dehalogenase"/>
    <property type="match status" value="1"/>
</dbReference>
<dbReference type="SFLD" id="SFLDG01129">
    <property type="entry name" value="C1.5:_HAD__Beta-PGM__Phosphata"/>
    <property type="match status" value="1"/>
</dbReference>
<dbReference type="GO" id="GO:0009231">
    <property type="term" value="P:riboflavin biosynthetic process"/>
    <property type="evidence" value="ECO:0007669"/>
    <property type="project" value="TreeGrafter"/>
</dbReference>
<dbReference type="SUPFAM" id="SSF56784">
    <property type="entry name" value="HAD-like"/>
    <property type="match status" value="1"/>
</dbReference>
<name>A0A1M5XRD2_9GAMM</name>
<dbReference type="EMBL" id="FQXG01000006">
    <property type="protein sequence ID" value="SHI02350.1"/>
    <property type="molecule type" value="Genomic_DNA"/>
</dbReference>
<dbReference type="NCBIfam" id="TIGR01549">
    <property type="entry name" value="HAD-SF-IA-v1"/>
    <property type="match status" value="1"/>
</dbReference>
<dbReference type="GO" id="GO:0016787">
    <property type="term" value="F:hydrolase activity"/>
    <property type="evidence" value="ECO:0007669"/>
    <property type="project" value="UniProtKB-KW"/>
</dbReference>
<keyword evidence="2 4" id="KW-0378">Hydrolase</keyword>
<dbReference type="InterPro" id="IPR023214">
    <property type="entry name" value="HAD_sf"/>
</dbReference>
<dbReference type="AlphaFoldDB" id="A0A1M5XRD2"/>
<dbReference type="OrthoDB" id="367448at2"/>
<accession>A0A1M5XRD2</accession>
<dbReference type="STRING" id="299255.SAMN02745129_3631"/>
<dbReference type="Gene3D" id="1.20.120.1600">
    <property type="match status" value="1"/>
</dbReference>
<dbReference type="InterPro" id="IPR036412">
    <property type="entry name" value="HAD-like_sf"/>
</dbReference>
<dbReference type="PANTHER" id="PTHR46470:SF4">
    <property type="entry name" value="5-AMINO-6-(5-PHOSPHO-D-RIBITYLAMINO)URACIL PHOSPHATASE YIGB"/>
    <property type="match status" value="1"/>
</dbReference>
<keyword evidence="5" id="KW-1185">Reference proteome</keyword>
<proteinExistence type="predicted"/>
<keyword evidence="3" id="KW-0460">Magnesium</keyword>
<dbReference type="PANTHER" id="PTHR46470">
    <property type="entry name" value="N-ACYLNEURAMINATE-9-PHOSPHATASE"/>
    <property type="match status" value="1"/>
</dbReference>
<evidence type="ECO:0000256" key="2">
    <source>
        <dbReference type="ARBA" id="ARBA00022801"/>
    </source>
</evidence>
<evidence type="ECO:0000313" key="5">
    <source>
        <dbReference type="Proteomes" id="UP000184268"/>
    </source>
</evidence>
<evidence type="ECO:0000256" key="1">
    <source>
        <dbReference type="ARBA" id="ARBA00001946"/>
    </source>
</evidence>
<evidence type="ECO:0000256" key="3">
    <source>
        <dbReference type="ARBA" id="ARBA00022842"/>
    </source>
</evidence>
<organism evidence="4 5">
    <name type="scientific">Ferrimonas marina</name>
    <dbReference type="NCBI Taxonomy" id="299255"/>
    <lineage>
        <taxon>Bacteria</taxon>
        <taxon>Pseudomonadati</taxon>
        <taxon>Pseudomonadota</taxon>
        <taxon>Gammaproteobacteria</taxon>
        <taxon>Alteromonadales</taxon>
        <taxon>Ferrimonadaceae</taxon>
        <taxon>Ferrimonas</taxon>
    </lineage>
</organism>
<dbReference type="InterPro" id="IPR051400">
    <property type="entry name" value="HAD-like_hydrolase"/>
</dbReference>
<protein>
    <submittedName>
        <fullName evidence="4">Putative hydrolase of the HAD superfamily</fullName>
    </submittedName>
</protein>